<dbReference type="AlphaFoldDB" id="A0A848B475"/>
<name>A0A848B475_9BACT</name>
<gene>
    <name evidence="1" type="ORF">HF882_20695</name>
</gene>
<reference evidence="1 2" key="1">
    <citation type="submission" date="2020-04" db="EMBL/GenBank/DDBJ databases">
        <authorList>
            <person name="Hitch T.C.A."/>
            <person name="Wylensek D."/>
            <person name="Clavel T."/>
        </authorList>
    </citation>
    <scope>NUCLEOTIDE SEQUENCE [LARGE SCALE GENOMIC DNA]</scope>
    <source>
        <strain evidence="1 2">COR2-253-APC-1A</strain>
    </source>
</reference>
<evidence type="ECO:0000313" key="1">
    <source>
        <dbReference type="EMBL" id="NMD89007.1"/>
    </source>
</evidence>
<dbReference type="RefSeq" id="WP_168963974.1">
    <property type="nucleotide sequence ID" value="NZ_JABAEW010000070.1"/>
</dbReference>
<dbReference type="Proteomes" id="UP000576225">
    <property type="component" value="Unassembled WGS sequence"/>
</dbReference>
<evidence type="ECO:0000313" key="2">
    <source>
        <dbReference type="Proteomes" id="UP000576225"/>
    </source>
</evidence>
<accession>A0A848B475</accession>
<dbReference type="EMBL" id="JABAEW010000070">
    <property type="protein sequence ID" value="NMD89007.1"/>
    <property type="molecule type" value="Genomic_DNA"/>
</dbReference>
<sequence length="63" mass="8009">MLKWLWRRKKQDEDPARKVERLKEELQRKYDERERIRKAQSMLMENPSWLQLDEWIHRADLDS</sequence>
<proteinExistence type="predicted"/>
<comment type="caution">
    <text evidence="1">The sequence shown here is derived from an EMBL/GenBank/DDBJ whole genome shotgun (WGS) entry which is preliminary data.</text>
</comment>
<organism evidence="1 2">
    <name type="scientific">Victivallis vadensis</name>
    <dbReference type="NCBI Taxonomy" id="172901"/>
    <lineage>
        <taxon>Bacteria</taxon>
        <taxon>Pseudomonadati</taxon>
        <taxon>Lentisphaerota</taxon>
        <taxon>Lentisphaeria</taxon>
        <taxon>Victivallales</taxon>
        <taxon>Victivallaceae</taxon>
        <taxon>Victivallis</taxon>
    </lineage>
</organism>
<protein>
    <submittedName>
        <fullName evidence="1">Uncharacterized protein</fullName>
    </submittedName>
</protein>